<evidence type="ECO:0000313" key="2">
    <source>
        <dbReference type="WBParaSite" id="nRc.2.0.1.t39262-RA"/>
    </source>
</evidence>
<accession>A0A915KNC4</accession>
<reference evidence="2" key="1">
    <citation type="submission" date="2022-11" db="UniProtKB">
        <authorList>
            <consortium name="WormBaseParasite"/>
        </authorList>
    </citation>
    <scope>IDENTIFICATION</scope>
</reference>
<dbReference type="WBParaSite" id="nRc.2.0.1.t39262-RA">
    <property type="protein sequence ID" value="nRc.2.0.1.t39262-RA"/>
    <property type="gene ID" value="nRc.2.0.1.g39262"/>
</dbReference>
<keyword evidence="1" id="KW-1185">Reference proteome</keyword>
<sequence>MFFESPIPRDGLIKAESSQNCLYILLHLEAHDYIIFAKDFCSNFMPAGGRNMGRINQKVISRSGGDYY</sequence>
<dbReference type="Proteomes" id="UP000887565">
    <property type="component" value="Unplaced"/>
</dbReference>
<organism evidence="1 2">
    <name type="scientific">Romanomermis culicivorax</name>
    <name type="common">Nematode worm</name>
    <dbReference type="NCBI Taxonomy" id="13658"/>
    <lineage>
        <taxon>Eukaryota</taxon>
        <taxon>Metazoa</taxon>
        <taxon>Ecdysozoa</taxon>
        <taxon>Nematoda</taxon>
        <taxon>Enoplea</taxon>
        <taxon>Dorylaimia</taxon>
        <taxon>Mermithida</taxon>
        <taxon>Mermithoidea</taxon>
        <taxon>Mermithidae</taxon>
        <taxon>Romanomermis</taxon>
    </lineage>
</organism>
<name>A0A915KNC4_ROMCU</name>
<protein>
    <submittedName>
        <fullName evidence="2">Uncharacterized protein</fullName>
    </submittedName>
</protein>
<evidence type="ECO:0000313" key="1">
    <source>
        <dbReference type="Proteomes" id="UP000887565"/>
    </source>
</evidence>
<proteinExistence type="predicted"/>
<dbReference type="AlphaFoldDB" id="A0A915KNC4"/>